<keyword evidence="9 11" id="KW-0066">ATP synthesis</keyword>
<dbReference type="EMBL" id="KJ461680">
    <property type="protein sequence ID" value="AHZ11001.1"/>
    <property type="molecule type" value="Genomic_DNA"/>
</dbReference>
<evidence type="ECO:0000256" key="12">
    <source>
        <dbReference type="RuleBase" id="RU003848"/>
    </source>
</evidence>
<keyword evidence="3 11" id="KW-0138">CF(0)</keyword>
<keyword evidence="11" id="KW-0793">Thylakoid</keyword>
<keyword evidence="8 11" id="KW-0472">Membrane</keyword>
<dbReference type="PANTHER" id="PTHR34264">
    <property type="entry name" value="ATP SYNTHASE SUBUNIT B, CHLOROPLASTIC"/>
    <property type="match status" value="1"/>
</dbReference>
<evidence type="ECO:0000256" key="9">
    <source>
        <dbReference type="ARBA" id="ARBA00023310"/>
    </source>
</evidence>
<keyword evidence="2 11" id="KW-0813">Transport</keyword>
<evidence type="ECO:0000256" key="11">
    <source>
        <dbReference type="HAMAP-Rule" id="MF_01398"/>
    </source>
</evidence>
<evidence type="ECO:0000256" key="10">
    <source>
        <dbReference type="ARBA" id="ARBA00025198"/>
    </source>
</evidence>
<geneLocation type="chloroplast" evidence="14"/>
<dbReference type="AlphaFoldDB" id="A0A024B447"/>
<keyword evidence="4 11" id="KW-0812">Transmembrane</keyword>
<evidence type="ECO:0000256" key="4">
    <source>
        <dbReference type="ARBA" id="ARBA00022692"/>
    </source>
</evidence>
<dbReference type="PANTHER" id="PTHR34264:SF3">
    <property type="entry name" value="ATP SYNTHASE SUBUNIT B, CHLOROPLASTIC"/>
    <property type="match status" value="1"/>
</dbReference>
<keyword evidence="6 11" id="KW-1133">Transmembrane helix</keyword>
<sequence length="179" mass="19972">MVQCIWPDFEWLSPGSSWGINSDPFETNLLNLGVVIGILAYFGSGLINSLLIERKQAIEASLQDADNRYAEATARLEQAKSGLEAAKKQAKNIRIQGMLAMDKHESAMFWAGQGAFKEIEAWREASLRLGLSRAKSRVQLRVSRSALKRAQEAIRSQLHKEAQEAVITNNAERIGLLKY</sequence>
<keyword evidence="5 11" id="KW-0375">Hydrogen ion transport</keyword>
<keyword evidence="14" id="KW-0934">Plastid</keyword>
<accession>A0A024B447</accession>
<dbReference type="HAMAP" id="MF_01398">
    <property type="entry name" value="ATP_synth_b_bprime"/>
    <property type="match status" value="1"/>
</dbReference>
<comment type="similarity">
    <text evidence="11 12">Belongs to the ATPase B chain family.</text>
</comment>
<keyword evidence="14" id="KW-0150">Chloroplast</keyword>
<dbReference type="InterPro" id="IPR002146">
    <property type="entry name" value="ATP_synth_b/b'su_bac/chlpt"/>
</dbReference>
<dbReference type="GeneID" id="19523787"/>
<comment type="subcellular location">
    <subcellularLocation>
        <location evidence="1">Membrane</location>
        <topology evidence="1">Single-pass membrane protein</topology>
    </subcellularLocation>
    <subcellularLocation>
        <location evidence="11">Plastid</location>
        <location evidence="11">Chloroplast thylakoid membrane</location>
        <topology evidence="11">Single-pass membrane protein</topology>
    </subcellularLocation>
</comment>
<feature type="coiled-coil region" evidence="13">
    <location>
        <begin position="55"/>
        <end position="96"/>
    </location>
</feature>
<keyword evidence="13" id="KW-0175">Coiled coil</keyword>
<keyword evidence="7 11" id="KW-0406">Ion transport</keyword>
<comment type="function">
    <text evidence="11">Component of the F(0) channel, it forms part of the peripheral stalk, linking F(1) to F(0).</text>
</comment>
<dbReference type="GO" id="GO:0009535">
    <property type="term" value="C:chloroplast thylakoid membrane"/>
    <property type="evidence" value="ECO:0007669"/>
    <property type="project" value="UniProtKB-SubCell"/>
</dbReference>
<dbReference type="RefSeq" id="YP_009033619.1">
    <property type="nucleotide sequence ID" value="NC_024167.1"/>
</dbReference>
<comment type="miscellaneous">
    <text evidence="11">In plastids the F-type ATPase is also known as CF(1)CF(0).</text>
</comment>
<evidence type="ECO:0000256" key="13">
    <source>
        <dbReference type="SAM" id="Coils"/>
    </source>
</evidence>
<evidence type="ECO:0000256" key="1">
    <source>
        <dbReference type="ARBA" id="ARBA00004167"/>
    </source>
</evidence>
<dbReference type="Pfam" id="PF00430">
    <property type="entry name" value="ATP-synt_B"/>
    <property type="match status" value="1"/>
</dbReference>
<evidence type="ECO:0000256" key="8">
    <source>
        <dbReference type="ARBA" id="ARBA00023136"/>
    </source>
</evidence>
<proteinExistence type="inferred from homology"/>
<evidence type="ECO:0000313" key="14">
    <source>
        <dbReference type="EMBL" id="AHZ11001.1"/>
    </source>
</evidence>
<evidence type="ECO:0000256" key="6">
    <source>
        <dbReference type="ARBA" id="ARBA00022989"/>
    </source>
</evidence>
<evidence type="ECO:0000256" key="7">
    <source>
        <dbReference type="ARBA" id="ARBA00023065"/>
    </source>
</evidence>
<evidence type="ECO:0000256" key="2">
    <source>
        <dbReference type="ARBA" id="ARBA00022448"/>
    </source>
</evidence>
<dbReference type="GO" id="GO:0046933">
    <property type="term" value="F:proton-transporting ATP synthase activity, rotational mechanism"/>
    <property type="evidence" value="ECO:0007669"/>
    <property type="project" value="UniProtKB-UniRule"/>
</dbReference>
<evidence type="ECO:0000256" key="3">
    <source>
        <dbReference type="ARBA" id="ARBA00022547"/>
    </source>
</evidence>
<organism evidence="14">
    <name type="scientific">Klebsormidium flaccidum</name>
    <name type="common">Filamentous green alga</name>
    <name type="synonym">Ulothrix flaccida</name>
    <dbReference type="NCBI Taxonomy" id="3175"/>
    <lineage>
        <taxon>Eukaryota</taxon>
        <taxon>Viridiplantae</taxon>
        <taxon>Streptophyta</taxon>
        <taxon>Klebsormidiophyceae</taxon>
        <taxon>Klebsormidiales</taxon>
        <taxon>Klebsormidiaceae</taxon>
        <taxon>Klebsormidium</taxon>
    </lineage>
</organism>
<comment type="function">
    <text evidence="10 11">F(1)F(0) ATP synthase produces ATP from ADP in the presence of a proton or sodium gradient. F-type ATPases consist of two structural domains, F(1) containing the extramembraneous catalytic core and F(0) containing the membrane proton channel, linked together by a central stalk and a peripheral stalk. During catalysis, ATP synthesis in the catalytic domain of F(1) is coupled via a rotary mechanism of the central stalk subunits to proton translocation.</text>
</comment>
<dbReference type="GO" id="GO:0045259">
    <property type="term" value="C:proton-transporting ATP synthase complex"/>
    <property type="evidence" value="ECO:0007669"/>
    <property type="project" value="UniProtKB-KW"/>
</dbReference>
<name>A0A024B447_KLEFL</name>
<evidence type="ECO:0000256" key="5">
    <source>
        <dbReference type="ARBA" id="ARBA00022781"/>
    </source>
</evidence>
<dbReference type="CDD" id="cd06503">
    <property type="entry name" value="ATP-synt_Fo_b"/>
    <property type="match status" value="1"/>
</dbReference>
<reference evidence="14" key="1">
    <citation type="journal article" date="2014" name="Genome Biol. Evol.">
        <title>Analyses of charophyte chloroplast genomes help characterize the ancestral chloroplast genome of land plants.</title>
        <authorList>
            <person name="Civan P."/>
            <person name="Foster P.G."/>
            <person name="Embley M.T."/>
            <person name="Seneca A."/>
            <person name="Cox C.J."/>
        </authorList>
    </citation>
    <scope>NUCLEOTIDE SEQUENCE</scope>
</reference>
<feature type="transmembrane region" description="Helical" evidence="11">
    <location>
        <begin position="29"/>
        <end position="52"/>
    </location>
</feature>
<gene>
    <name evidence="11 14" type="primary">atpF</name>
</gene>
<comment type="subunit">
    <text evidence="11">F-type ATPases have 2 components, F(1) - the catalytic core - and F(0) - the membrane proton channel. F(1) has five subunits: alpha(3), beta(3), gamma(1), delta(1), epsilon(1). F(0) has four main subunits: a(1), b(1), b'(1) and c(10-14). The alpha and beta chains form an alternating ring which encloses part of the gamma chain. F(1) is attached to F(0) by a central stalk formed by the gamma and epsilon chains, while a peripheral stalk is formed by the delta, b and b' chains.</text>
</comment>
<protein>
    <recommendedName>
        <fullName evidence="11">ATP synthase subunit b, chloroplastic</fullName>
    </recommendedName>
    <alternativeName>
        <fullName evidence="11">ATP synthase F(0) sector subunit b</fullName>
    </alternativeName>
    <alternativeName>
        <fullName evidence="11">ATPase subunit I</fullName>
    </alternativeName>
</protein>